<organism evidence="1 2">
    <name type="scientific">Candidatus Zymogenus saltonus</name>
    <dbReference type="NCBI Taxonomy" id="2844893"/>
    <lineage>
        <taxon>Bacteria</taxon>
        <taxon>Deltaproteobacteria</taxon>
        <taxon>Candidatus Zymogenia</taxon>
        <taxon>Candidatus Zymogeniales</taxon>
        <taxon>Candidatus Zymogenaceae</taxon>
        <taxon>Candidatus Zymogenus</taxon>
    </lineage>
</organism>
<reference evidence="1" key="1">
    <citation type="journal article" date="2021" name="Environ. Microbiol.">
        <title>Genomic characterization of three novel Desulfobacterota classes expand the metabolic and phylogenetic diversity of the phylum.</title>
        <authorList>
            <person name="Murphy C.L."/>
            <person name="Biggerstaff J."/>
            <person name="Eichhorn A."/>
            <person name="Ewing E."/>
            <person name="Shahan R."/>
            <person name="Soriano D."/>
            <person name="Stewart S."/>
            <person name="VanMol K."/>
            <person name="Walker R."/>
            <person name="Walters P."/>
            <person name="Elshahed M.S."/>
            <person name="Youssef N.H."/>
        </authorList>
    </citation>
    <scope>NUCLEOTIDE SEQUENCE</scope>
    <source>
        <strain evidence="1">Zod_Metabat.24</strain>
    </source>
</reference>
<comment type="caution">
    <text evidence="1">The sequence shown here is derived from an EMBL/GenBank/DDBJ whole genome shotgun (WGS) entry which is preliminary data.</text>
</comment>
<evidence type="ECO:0000313" key="1">
    <source>
        <dbReference type="EMBL" id="MBN1573667.1"/>
    </source>
</evidence>
<evidence type="ECO:0000313" key="2">
    <source>
        <dbReference type="Proteomes" id="UP000809273"/>
    </source>
</evidence>
<dbReference type="Proteomes" id="UP000809273">
    <property type="component" value="Unassembled WGS sequence"/>
</dbReference>
<reference evidence="1" key="2">
    <citation type="submission" date="2021-01" db="EMBL/GenBank/DDBJ databases">
        <authorList>
            <person name="Hahn C.R."/>
            <person name="Youssef N.H."/>
            <person name="Elshahed M."/>
        </authorList>
    </citation>
    <scope>NUCLEOTIDE SEQUENCE</scope>
    <source>
        <strain evidence="1">Zod_Metabat.24</strain>
    </source>
</reference>
<name>A0A9D8KFJ6_9DELT</name>
<gene>
    <name evidence="1" type="ORF">JW984_10780</name>
</gene>
<protein>
    <submittedName>
        <fullName evidence="1">Uncharacterized protein</fullName>
    </submittedName>
</protein>
<accession>A0A9D8KFJ6</accession>
<sequence length="306" mass="34478">MALTTLILIVSGCATPPKKTEYIPPYSPGYGVFLNYIIAEGLEGSMERLKGAPPESLPPYYEKLFEDGRLTIALAIGTEDLVNGFYDEKGGGDLLKIFVGEYTAPVKLYGRDIIIDAVVVNNREDLIKALGEREVVFVYSHSRYGNGWALHSDGLDEPFRMQSDPIRIPKKQLHGYEGDIVSESATHYYLRPNTQDIDMVVPYPGFQIIVGLSCTSQGHFQKELLKMRNGNPSLFVLTTGAGSFLEMRFKIFKTFLAGLTLGLPMDKIVSDMNDTWQRIPDEFFKEHGIRYSWRPKRVIKLSYSDI</sequence>
<dbReference type="EMBL" id="JAFGIX010000054">
    <property type="protein sequence ID" value="MBN1573667.1"/>
    <property type="molecule type" value="Genomic_DNA"/>
</dbReference>
<proteinExistence type="predicted"/>
<dbReference type="AlphaFoldDB" id="A0A9D8KFJ6"/>